<name>A0A8D8Z2C6_9HEMI</name>
<organism evidence="1">
    <name type="scientific">Cacopsylla melanoneura</name>
    <dbReference type="NCBI Taxonomy" id="428564"/>
    <lineage>
        <taxon>Eukaryota</taxon>
        <taxon>Metazoa</taxon>
        <taxon>Ecdysozoa</taxon>
        <taxon>Arthropoda</taxon>
        <taxon>Hexapoda</taxon>
        <taxon>Insecta</taxon>
        <taxon>Pterygota</taxon>
        <taxon>Neoptera</taxon>
        <taxon>Paraneoptera</taxon>
        <taxon>Hemiptera</taxon>
        <taxon>Sternorrhyncha</taxon>
        <taxon>Psylloidea</taxon>
        <taxon>Psyllidae</taxon>
        <taxon>Psyllinae</taxon>
        <taxon>Cacopsylla</taxon>
    </lineage>
</organism>
<dbReference type="EMBL" id="HBUF01412527">
    <property type="protein sequence ID" value="CAG6739300.1"/>
    <property type="molecule type" value="Transcribed_RNA"/>
</dbReference>
<accession>A0A8D8Z2C6</accession>
<proteinExistence type="predicted"/>
<evidence type="ECO:0000313" key="1">
    <source>
        <dbReference type="EMBL" id="CAG6739300.1"/>
    </source>
</evidence>
<reference evidence="1" key="1">
    <citation type="submission" date="2021-05" db="EMBL/GenBank/DDBJ databases">
        <authorList>
            <person name="Alioto T."/>
            <person name="Alioto T."/>
            <person name="Gomez Garrido J."/>
        </authorList>
    </citation>
    <scope>NUCLEOTIDE SEQUENCE</scope>
</reference>
<dbReference type="EMBL" id="HBUF01412529">
    <property type="protein sequence ID" value="CAG6739302.1"/>
    <property type="molecule type" value="Transcribed_RNA"/>
</dbReference>
<protein>
    <submittedName>
        <fullName evidence="1">Uncharacterized protein</fullName>
    </submittedName>
</protein>
<dbReference type="AlphaFoldDB" id="A0A8D8Z2C6"/>
<sequence>MKKYKYKRLKEQTRKVPISNEEIRDLNETFLQSVLKKNTYLFQEKKVRTLNKNHQIRYIFFFFFNYVGLSHTEVVMNLSSSHEKILDVIWLMTVKCIIDFSEVISGFTD</sequence>